<evidence type="ECO:0000313" key="3">
    <source>
        <dbReference type="Proteomes" id="UP000521872"/>
    </source>
</evidence>
<comment type="caution">
    <text evidence="2">The sequence shown here is derived from an EMBL/GenBank/DDBJ whole genome shotgun (WGS) entry which is preliminary data.</text>
</comment>
<dbReference type="Proteomes" id="UP000521872">
    <property type="component" value="Unassembled WGS sequence"/>
</dbReference>
<evidence type="ECO:0000259" key="1">
    <source>
        <dbReference type="PROSITE" id="PS50097"/>
    </source>
</evidence>
<gene>
    <name evidence="2" type="ORF">D9613_009011</name>
</gene>
<organism evidence="2 3">
    <name type="scientific">Agrocybe pediades</name>
    <dbReference type="NCBI Taxonomy" id="84607"/>
    <lineage>
        <taxon>Eukaryota</taxon>
        <taxon>Fungi</taxon>
        <taxon>Dikarya</taxon>
        <taxon>Basidiomycota</taxon>
        <taxon>Agaricomycotina</taxon>
        <taxon>Agaricomycetes</taxon>
        <taxon>Agaricomycetidae</taxon>
        <taxon>Agaricales</taxon>
        <taxon>Agaricineae</taxon>
        <taxon>Strophariaceae</taxon>
        <taxon>Agrocybe</taxon>
    </lineage>
</organism>
<protein>
    <recommendedName>
        <fullName evidence="1">BTB domain-containing protein</fullName>
    </recommendedName>
</protein>
<dbReference type="EMBL" id="JAACJL010000002">
    <property type="protein sequence ID" value="KAF4622257.1"/>
    <property type="molecule type" value="Genomic_DNA"/>
</dbReference>
<feature type="domain" description="BTB" evidence="1">
    <location>
        <begin position="53"/>
        <end position="119"/>
    </location>
</feature>
<dbReference type="InterPro" id="IPR011333">
    <property type="entry name" value="SKP1/BTB/POZ_sf"/>
</dbReference>
<reference evidence="2 3" key="1">
    <citation type="submission" date="2019-12" db="EMBL/GenBank/DDBJ databases">
        <authorList>
            <person name="Floudas D."/>
            <person name="Bentzer J."/>
            <person name="Ahren D."/>
            <person name="Johansson T."/>
            <person name="Persson P."/>
            <person name="Tunlid A."/>
        </authorList>
    </citation>
    <scope>NUCLEOTIDE SEQUENCE [LARGE SCALE GENOMIC DNA]</scope>
    <source>
        <strain evidence="2 3">CBS 102.39</strain>
    </source>
</reference>
<dbReference type="AlphaFoldDB" id="A0A8H4VU40"/>
<proteinExistence type="predicted"/>
<dbReference type="InterPro" id="IPR000210">
    <property type="entry name" value="BTB/POZ_dom"/>
</dbReference>
<dbReference type="PROSITE" id="PS50097">
    <property type="entry name" value="BTB"/>
    <property type="match status" value="1"/>
</dbReference>
<name>A0A8H4VU40_9AGAR</name>
<keyword evidence="3" id="KW-1185">Reference proteome</keyword>
<sequence length="245" mass="27702">MQFTGGSVTSYFIRHLFMSAPSKTLLCTPASVLSPYHVLADAFPKYHPAFCDTDADIVLRSIESTLYRVHSFTLRNTSGFFDTMFGLPQPNGSTRPQSTTLLDVYEGDFELERLLRLMFGLTIPRWSSLEELERVLNIAEKWDTPGPISVIRRALSSGTFIHSHPLKCYLIATHFGWVDVARLASTFTLALNLYDPMHSSTLNELTSKALLPLLELHRRRRDMFKELLNSPERFAAGNSSSKLLI</sequence>
<evidence type="ECO:0000313" key="2">
    <source>
        <dbReference type="EMBL" id="KAF4622257.1"/>
    </source>
</evidence>
<accession>A0A8H4VU40</accession>
<dbReference type="Gene3D" id="3.30.710.10">
    <property type="entry name" value="Potassium Channel Kv1.1, Chain A"/>
    <property type="match status" value="1"/>
</dbReference>